<gene>
    <name evidence="2" type="ORF">HINF_LOCUS11150</name>
    <name evidence="3" type="ORF">HINF_LOCUS77646</name>
</gene>
<organism evidence="2">
    <name type="scientific">Hexamita inflata</name>
    <dbReference type="NCBI Taxonomy" id="28002"/>
    <lineage>
        <taxon>Eukaryota</taxon>
        <taxon>Metamonada</taxon>
        <taxon>Diplomonadida</taxon>
        <taxon>Hexamitidae</taxon>
        <taxon>Hexamitinae</taxon>
        <taxon>Hexamita</taxon>
    </lineage>
</organism>
<keyword evidence="1" id="KW-1133">Transmembrane helix</keyword>
<sequence length="472" mass="51802">MFIAISLQTVQTYSYVLNTGFVGGVVSNESVTDVLMCGSATYQILQNNSIMGKGSKAGILNNSGAFAFVYIGVDNAKQMYCFNNLLYYLTTSNIMMRENMIVLGKMTYIADQGAPKNIRQVAMRRSLLAVLSENGLYVKGLCSSKICIHADGTYPYYVRINITPLAVQDVSYLQFDYNASFMYVYMNNGDVYAAGSNILGYFPEAPYPDLDSFRLIGRNITNVTTGWNASRTEYSSYYLKDGDMFVYNVNATPPQRLFAEKVQQFNTTTSVITYLQNGVLNAFVEQFQLLGGLLYYCNFVPTDPLCTKYLSGTYVFSTDCLSAGALITNLEFCKISNCLTTGTCGISYCHDETNITCKAIICSSAVGRFTPYCSANYKSKTDNIQLDSPDYKMSNSYLIPFTKSSEPVVQSMKSGAAVGISVACCVVILGLVGTFLIVKLLKTAKGNKKVIADISALESTDNPKILVSAQNL</sequence>
<dbReference type="EMBL" id="CAXDID020000774">
    <property type="protein sequence ID" value="CAL6113733.1"/>
    <property type="molecule type" value="Genomic_DNA"/>
</dbReference>
<name>A0AA86NRK4_9EUKA</name>
<accession>A0AA86NRK4</accession>
<dbReference type="InterPro" id="IPR009091">
    <property type="entry name" value="RCC1/BLIP-II"/>
</dbReference>
<evidence type="ECO:0000313" key="4">
    <source>
        <dbReference type="Proteomes" id="UP001642409"/>
    </source>
</evidence>
<evidence type="ECO:0000313" key="3">
    <source>
        <dbReference type="EMBL" id="CAL6113733.1"/>
    </source>
</evidence>
<dbReference type="EMBL" id="CATOUU010000282">
    <property type="protein sequence ID" value="CAI9923505.1"/>
    <property type="molecule type" value="Genomic_DNA"/>
</dbReference>
<reference evidence="2" key="1">
    <citation type="submission" date="2023-06" db="EMBL/GenBank/DDBJ databases">
        <authorList>
            <person name="Kurt Z."/>
        </authorList>
    </citation>
    <scope>NUCLEOTIDE SEQUENCE</scope>
</reference>
<dbReference type="SUPFAM" id="SSF50985">
    <property type="entry name" value="RCC1/BLIP-II"/>
    <property type="match status" value="1"/>
</dbReference>
<keyword evidence="1" id="KW-0812">Transmembrane</keyword>
<evidence type="ECO:0000313" key="2">
    <source>
        <dbReference type="EMBL" id="CAI9923505.1"/>
    </source>
</evidence>
<feature type="transmembrane region" description="Helical" evidence="1">
    <location>
        <begin position="416"/>
        <end position="438"/>
    </location>
</feature>
<dbReference type="Proteomes" id="UP001642409">
    <property type="component" value="Unassembled WGS sequence"/>
</dbReference>
<comment type="caution">
    <text evidence="2">The sequence shown here is derived from an EMBL/GenBank/DDBJ whole genome shotgun (WGS) entry which is preliminary data.</text>
</comment>
<reference evidence="3 4" key="2">
    <citation type="submission" date="2024-07" db="EMBL/GenBank/DDBJ databases">
        <authorList>
            <person name="Akdeniz Z."/>
        </authorList>
    </citation>
    <scope>NUCLEOTIDE SEQUENCE [LARGE SCALE GENOMIC DNA]</scope>
</reference>
<proteinExistence type="predicted"/>
<keyword evidence="1" id="KW-0472">Membrane</keyword>
<keyword evidence="4" id="KW-1185">Reference proteome</keyword>
<dbReference type="AlphaFoldDB" id="A0AA86NRK4"/>
<evidence type="ECO:0000256" key="1">
    <source>
        <dbReference type="SAM" id="Phobius"/>
    </source>
</evidence>
<protein>
    <submittedName>
        <fullName evidence="2">Regulator of chromosome condensation 1/beta-lactamase-inhibitor protein II</fullName>
    </submittedName>
    <submittedName>
        <fullName evidence="3">Regulator_of chromosome condensation 1/beta-lactamase-inhibitor protein II</fullName>
    </submittedName>
</protein>